<keyword evidence="3" id="KW-0520">NAD</keyword>
<dbReference type="InterPro" id="IPR002347">
    <property type="entry name" value="SDR_fam"/>
</dbReference>
<dbReference type="Gene3D" id="3.40.50.720">
    <property type="entry name" value="NAD(P)-binding Rossmann-like Domain"/>
    <property type="match status" value="1"/>
</dbReference>
<sequence length="290" mass="30257">MTDLRGKVAFVTGAARGQGRSHALALAGAGADIVAVDICQDIDAAPYPLGTKEDLEETANQVRALGRRIITSATDTRSSEQLDSVVAQSVSEFGTIDITVANAGIWALGNLWELTDDQWNTVLDTNLSGVWRTVKSVVPTMIKGGGGAIVLTSSVNGYEAGGGMTHYVAAKHGVLGLMRNAALELGRYNIRCNAVCPGIVDTAMNDWQGSYDMMAGRPGGTPEDRRNGAYNWSALSDRGLLPSTSISKAVLWLASDDSSDVTGVALPVDGGHSVLPGTNPDPVITGRVSS</sequence>
<comment type="similarity">
    <text evidence="1 4">Belongs to the short-chain dehydrogenases/reductases (SDR) family.</text>
</comment>
<dbReference type="PANTHER" id="PTHR24321">
    <property type="entry name" value="DEHYDROGENASES, SHORT CHAIN"/>
    <property type="match status" value="1"/>
</dbReference>
<dbReference type="PRINTS" id="PR00080">
    <property type="entry name" value="SDRFAMILY"/>
</dbReference>
<evidence type="ECO:0000256" key="1">
    <source>
        <dbReference type="ARBA" id="ARBA00006484"/>
    </source>
</evidence>
<dbReference type="InterPro" id="IPR036291">
    <property type="entry name" value="NAD(P)-bd_dom_sf"/>
</dbReference>
<keyword evidence="2" id="KW-0560">Oxidoreductase</keyword>
<organism evidence="5 6">
    <name type="scientific">Rhodococcus globerulus</name>
    <dbReference type="NCBI Taxonomy" id="33008"/>
    <lineage>
        <taxon>Bacteria</taxon>
        <taxon>Bacillati</taxon>
        <taxon>Actinomycetota</taxon>
        <taxon>Actinomycetes</taxon>
        <taxon>Mycobacteriales</taxon>
        <taxon>Nocardiaceae</taxon>
        <taxon>Rhodococcus</taxon>
    </lineage>
</organism>
<dbReference type="Proteomes" id="UP001185927">
    <property type="component" value="Unassembled WGS sequence"/>
</dbReference>
<dbReference type="PANTHER" id="PTHR24321:SF8">
    <property type="entry name" value="ESTRADIOL 17-BETA-DEHYDROGENASE 8-RELATED"/>
    <property type="match status" value="1"/>
</dbReference>
<evidence type="ECO:0000256" key="2">
    <source>
        <dbReference type="ARBA" id="ARBA00023002"/>
    </source>
</evidence>
<dbReference type="NCBIfam" id="NF009467">
    <property type="entry name" value="PRK12826.1-3"/>
    <property type="match status" value="1"/>
</dbReference>
<evidence type="ECO:0000256" key="4">
    <source>
        <dbReference type="RuleBase" id="RU000363"/>
    </source>
</evidence>
<evidence type="ECO:0000313" key="5">
    <source>
        <dbReference type="EMBL" id="MDV6270623.1"/>
    </source>
</evidence>
<dbReference type="SUPFAM" id="SSF51735">
    <property type="entry name" value="NAD(P)-binding Rossmann-fold domains"/>
    <property type="match status" value="1"/>
</dbReference>
<accession>A0ABU4C321</accession>
<evidence type="ECO:0000313" key="6">
    <source>
        <dbReference type="Proteomes" id="UP001185927"/>
    </source>
</evidence>
<dbReference type="Pfam" id="PF00106">
    <property type="entry name" value="adh_short"/>
    <property type="match status" value="1"/>
</dbReference>
<dbReference type="RefSeq" id="WP_317545079.1">
    <property type="nucleotide sequence ID" value="NZ_JAWLKB010000021.1"/>
</dbReference>
<dbReference type="PROSITE" id="PS00061">
    <property type="entry name" value="ADH_SHORT"/>
    <property type="match status" value="1"/>
</dbReference>
<dbReference type="InterPro" id="IPR020904">
    <property type="entry name" value="Sc_DH/Rdtase_CS"/>
</dbReference>
<dbReference type="PRINTS" id="PR00081">
    <property type="entry name" value="GDHRDH"/>
</dbReference>
<dbReference type="EMBL" id="JAWLKB010000021">
    <property type="protein sequence ID" value="MDV6270623.1"/>
    <property type="molecule type" value="Genomic_DNA"/>
</dbReference>
<keyword evidence="6" id="KW-1185">Reference proteome</keyword>
<dbReference type="InterPro" id="IPR023985">
    <property type="entry name" value="SDR_subfam_1"/>
</dbReference>
<evidence type="ECO:0000256" key="3">
    <source>
        <dbReference type="ARBA" id="ARBA00023027"/>
    </source>
</evidence>
<name>A0ABU4C321_RHOGO</name>
<dbReference type="NCBIfam" id="TIGR03971">
    <property type="entry name" value="SDR_subfam_1"/>
    <property type="match status" value="1"/>
</dbReference>
<reference evidence="5 6" key="1">
    <citation type="submission" date="2023-10" db="EMBL/GenBank/DDBJ databases">
        <title>Development of a sustainable strategy for remediation of hydrocarbon-contaminated territories based on the waste exchange concept.</title>
        <authorList>
            <person name="Krivoruchko A."/>
        </authorList>
    </citation>
    <scope>NUCLEOTIDE SEQUENCE [LARGE SCALE GENOMIC DNA]</scope>
    <source>
        <strain evidence="5 6">IEGM 1203</strain>
    </source>
</reference>
<proteinExistence type="inferred from homology"/>
<comment type="caution">
    <text evidence="5">The sequence shown here is derived from an EMBL/GenBank/DDBJ whole genome shotgun (WGS) entry which is preliminary data.</text>
</comment>
<protein>
    <submittedName>
        <fullName evidence="5">Mycofactocin-coupled SDR family oxidoreductase</fullName>
    </submittedName>
</protein>
<gene>
    <name evidence="5" type="ORF">R3Q16_28735</name>
</gene>
<dbReference type="CDD" id="cd05233">
    <property type="entry name" value="SDR_c"/>
    <property type="match status" value="1"/>
</dbReference>